<reference evidence="4" key="2">
    <citation type="submission" date="2013-12" db="EMBL/GenBank/DDBJ databases">
        <authorList>
            <person name="Yu Y."/>
            <person name="Lee S."/>
            <person name="de Baynast K."/>
            <person name="Wissotski M."/>
            <person name="Liu L."/>
            <person name="Talag J."/>
            <person name="Goicoechea J."/>
            <person name="Angelova A."/>
            <person name="Jetty R."/>
            <person name="Kudrna D."/>
            <person name="Golser W."/>
            <person name="Rivera L."/>
            <person name="Zhang J."/>
            <person name="Wing R."/>
        </authorList>
    </citation>
    <scope>NUCLEOTIDE SEQUENCE</scope>
</reference>
<organism evidence="3 4">
    <name type="scientific">Leersia perrieri</name>
    <dbReference type="NCBI Taxonomy" id="77586"/>
    <lineage>
        <taxon>Eukaryota</taxon>
        <taxon>Viridiplantae</taxon>
        <taxon>Streptophyta</taxon>
        <taxon>Embryophyta</taxon>
        <taxon>Tracheophyta</taxon>
        <taxon>Spermatophyta</taxon>
        <taxon>Magnoliopsida</taxon>
        <taxon>Liliopsida</taxon>
        <taxon>Poales</taxon>
        <taxon>Poaceae</taxon>
        <taxon>BOP clade</taxon>
        <taxon>Oryzoideae</taxon>
        <taxon>Oryzeae</taxon>
        <taxon>Oryzinae</taxon>
        <taxon>Leersia</taxon>
    </lineage>
</organism>
<dbReference type="AlphaFoldDB" id="A0A0D9XXU1"/>
<dbReference type="Pfam" id="PF20241">
    <property type="entry name" value="DUF6598"/>
    <property type="match status" value="1"/>
</dbReference>
<feature type="compositionally biased region" description="Acidic residues" evidence="1">
    <location>
        <begin position="37"/>
        <end position="53"/>
    </location>
</feature>
<sequence>MEGAGGCGDCDEAHEGTVVASSSSLRPSSSKRKATVDLEEDDDDDDLQEEEEDSYSRLPPPPAKDSSYLYPCQYSEDGVNPAYVIPGSKHRDGSIYRRDKHYWHGLYHLDNTTSETGLEPMTRPYSEKDCKPCNSDCQWHTGDSMMQIFYIKLAEISDFATTAGGDGIQLYGFMAVRDLLDPLRNYVFNRTKGDPFTIHDISRPFIQMSGPKRGIAMDSTMMIEYDMKIKMGQNEQDDRILIDGAATFSELANFEAYTFRIRGDCNMAVDTRLAHLWPAIEARKQVCISELKDGCGRLNLTITCDVSHRYPQIKLFEGPIDKLRDQNRFVVAALQNTLMVTEFKLVHQHGSISKRFEYRVVPHGSMFHCAKFLDLATIGLEIFWSVLPG</sequence>
<keyword evidence="4" id="KW-1185">Reference proteome</keyword>
<proteinExistence type="predicted"/>
<protein>
    <recommendedName>
        <fullName evidence="2">DUF6598 domain-containing protein</fullName>
    </recommendedName>
</protein>
<dbReference type="InterPro" id="IPR046533">
    <property type="entry name" value="DUF6598"/>
</dbReference>
<reference evidence="3 4" key="1">
    <citation type="submission" date="2012-08" db="EMBL/GenBank/DDBJ databases">
        <title>Oryza genome evolution.</title>
        <authorList>
            <person name="Wing R.A."/>
        </authorList>
    </citation>
    <scope>NUCLEOTIDE SEQUENCE</scope>
</reference>
<evidence type="ECO:0000313" key="4">
    <source>
        <dbReference type="Proteomes" id="UP000032180"/>
    </source>
</evidence>
<dbReference type="eggNOG" id="ENOG502R73E">
    <property type="taxonomic scope" value="Eukaryota"/>
</dbReference>
<dbReference type="PANTHER" id="PTHR33065:SF19">
    <property type="entry name" value="OS11G0130700 PROTEIN"/>
    <property type="match status" value="1"/>
</dbReference>
<dbReference type="Gramene" id="LPERR12G05380.1">
    <property type="protein sequence ID" value="LPERR12G05380.1"/>
    <property type="gene ID" value="LPERR12G05380"/>
</dbReference>
<dbReference type="Proteomes" id="UP000032180">
    <property type="component" value="Chromosome 12"/>
</dbReference>
<feature type="region of interest" description="Disordered" evidence="1">
    <location>
        <begin position="1"/>
        <end position="68"/>
    </location>
</feature>
<reference evidence="3" key="3">
    <citation type="submission" date="2015-04" db="UniProtKB">
        <authorList>
            <consortium name="EnsemblPlants"/>
        </authorList>
    </citation>
    <scope>IDENTIFICATION</scope>
</reference>
<dbReference type="PANTHER" id="PTHR33065">
    <property type="entry name" value="OS07G0486400 PROTEIN"/>
    <property type="match status" value="1"/>
</dbReference>
<name>A0A0D9XXU1_9ORYZ</name>
<evidence type="ECO:0000313" key="3">
    <source>
        <dbReference type="EnsemblPlants" id="LPERR12G05380.1"/>
    </source>
</evidence>
<dbReference type="EnsemblPlants" id="LPERR12G05380.1">
    <property type="protein sequence ID" value="LPERR12G05380.1"/>
    <property type="gene ID" value="LPERR12G05380"/>
</dbReference>
<accession>A0A0D9XXU1</accession>
<evidence type="ECO:0000259" key="2">
    <source>
        <dbReference type="Pfam" id="PF20241"/>
    </source>
</evidence>
<dbReference type="HOGENOM" id="CLU_034147_4_2_1"/>
<feature type="domain" description="DUF6598" evidence="2">
    <location>
        <begin position="145"/>
        <end position="355"/>
    </location>
</feature>
<evidence type="ECO:0000256" key="1">
    <source>
        <dbReference type="SAM" id="MobiDB-lite"/>
    </source>
</evidence>